<sequence length="125" mass="13658">MSKVATKQCWMCSNYTEKGAFRTQGTCDYAAECARVCGCPVTQDGAKVPADGDATDCDGFDLTTAALREICRCGFSSPWADQDDWDRLTIEDGDRIDDADPNAGIHSPPLDRISIEHMSMGRRTV</sequence>
<dbReference type="EMBL" id="JH600068">
    <property type="protein sequence ID" value="EIG53169.1"/>
    <property type="molecule type" value="Genomic_DNA"/>
</dbReference>
<protein>
    <submittedName>
        <fullName evidence="1">Uncharacterized protein</fullName>
    </submittedName>
</protein>
<proteinExistence type="predicted"/>
<name>I2Q063_9BACT</name>
<accession>I2Q063</accession>
<gene>
    <name evidence="1" type="ORF">DesU5LDRAFT_1484</name>
</gene>
<organism evidence="1">
    <name type="scientific">Desulfovibrio sp. U5L</name>
    <dbReference type="NCBI Taxonomy" id="596152"/>
    <lineage>
        <taxon>Bacteria</taxon>
        <taxon>Pseudomonadati</taxon>
        <taxon>Thermodesulfobacteriota</taxon>
        <taxon>Desulfovibrionia</taxon>
        <taxon>Desulfovibrionales</taxon>
        <taxon>Desulfovibrionaceae</taxon>
        <taxon>Desulfovibrio</taxon>
    </lineage>
</organism>
<dbReference type="HOGENOM" id="CLU_2000260_0_0_7"/>
<dbReference type="AlphaFoldDB" id="I2Q063"/>
<reference evidence="1" key="1">
    <citation type="submission" date="2011-11" db="EMBL/GenBank/DDBJ databases">
        <title>Improved High-Quality Draft sequence of Desulfovibrio sp. U5L.</title>
        <authorList>
            <consortium name="US DOE Joint Genome Institute"/>
            <person name="Lucas S."/>
            <person name="Han J."/>
            <person name="Lapidus A."/>
            <person name="Cheng J.-F."/>
            <person name="Goodwin L."/>
            <person name="Pitluck S."/>
            <person name="Peters L."/>
            <person name="Ovchinnikova G."/>
            <person name="Held B."/>
            <person name="Detter J.C."/>
            <person name="Han C."/>
            <person name="Tapia R."/>
            <person name="Land M."/>
            <person name="Hauser L."/>
            <person name="Kyrpides N."/>
            <person name="Ivanova N."/>
            <person name="Pagani I."/>
            <person name="Gabster J."/>
            <person name="Walker C."/>
            <person name="Stolyar S."/>
            <person name="Stahl D."/>
            <person name="Arkin A."/>
            <person name="Dehal P."/>
            <person name="Hazen T."/>
            <person name="Woyke T."/>
        </authorList>
    </citation>
    <scope>NUCLEOTIDE SEQUENCE [LARGE SCALE GENOMIC DNA]</scope>
    <source>
        <strain evidence="1">U5L</strain>
    </source>
</reference>
<dbReference type="STRING" id="596152.DesU5LDRAFT_1484"/>
<evidence type="ECO:0000313" key="1">
    <source>
        <dbReference type="EMBL" id="EIG53169.1"/>
    </source>
</evidence>